<evidence type="ECO:0008006" key="3">
    <source>
        <dbReference type="Google" id="ProtNLM"/>
    </source>
</evidence>
<name>A0A2M8IUY8_9RHOB</name>
<accession>A0A2M8IUY8</accession>
<dbReference type="EMBL" id="PGTB01000198">
    <property type="protein sequence ID" value="PJE34335.1"/>
    <property type="molecule type" value="Genomic_DNA"/>
</dbReference>
<feature type="non-terminal residue" evidence="1">
    <location>
        <position position="69"/>
    </location>
</feature>
<protein>
    <recommendedName>
        <fullName evidence="3">Threonine-phosphate decarboxylase</fullName>
    </recommendedName>
</protein>
<proteinExistence type="predicted"/>
<dbReference type="AlphaFoldDB" id="A0A2M8IUY8"/>
<dbReference type="Proteomes" id="UP000231553">
    <property type="component" value="Unassembled WGS sequence"/>
</dbReference>
<comment type="caution">
    <text evidence="1">The sequence shown here is derived from an EMBL/GenBank/DDBJ whole genome shotgun (WGS) entry which is preliminary data.</text>
</comment>
<organism evidence="1 2">
    <name type="scientific">Pseudooceanicola lipolyticus</name>
    <dbReference type="NCBI Taxonomy" id="2029104"/>
    <lineage>
        <taxon>Bacteria</taxon>
        <taxon>Pseudomonadati</taxon>
        <taxon>Pseudomonadota</taxon>
        <taxon>Alphaproteobacteria</taxon>
        <taxon>Rhodobacterales</taxon>
        <taxon>Paracoccaceae</taxon>
        <taxon>Pseudooceanicola</taxon>
    </lineage>
</organism>
<reference evidence="1 2" key="1">
    <citation type="journal article" date="2018" name="Int. J. Syst. Evol. Microbiol.">
        <title>Pseudooceanicola lipolyticus sp. nov., a marine alphaproteobacterium, reclassification of Oceanicola flagellatus as Pseudooceanicola flagellatus comb. nov. and emended description of the genus Pseudooceanicola.</title>
        <authorList>
            <person name="Huang M.-M."/>
            <person name="Guo L.-L."/>
            <person name="Wu Y.-H."/>
            <person name="Lai Q.-L."/>
            <person name="Shao Z.-Z."/>
            <person name="Wang C.-S."/>
            <person name="Wu M."/>
            <person name="Xu X.-W."/>
        </authorList>
    </citation>
    <scope>NUCLEOTIDE SEQUENCE [LARGE SCALE GENOMIC DNA]</scope>
    <source>
        <strain evidence="1 2">157</strain>
    </source>
</reference>
<sequence>MADSIRERDHGGGLDAAVARWGGARGDWIDLSTGINPRPYKISGFAPEDWTALPDRGAISPVSVSRTLT</sequence>
<evidence type="ECO:0000313" key="1">
    <source>
        <dbReference type="EMBL" id="PJE34335.1"/>
    </source>
</evidence>
<keyword evidence="2" id="KW-1185">Reference proteome</keyword>
<gene>
    <name evidence="1" type="ORF">CVM52_22870</name>
</gene>
<evidence type="ECO:0000313" key="2">
    <source>
        <dbReference type="Proteomes" id="UP000231553"/>
    </source>
</evidence>